<evidence type="ECO:0000256" key="9">
    <source>
        <dbReference type="SAM" id="Coils"/>
    </source>
</evidence>
<evidence type="ECO:0000256" key="2">
    <source>
        <dbReference type="ARBA" id="ARBA00009008"/>
    </source>
</evidence>
<reference evidence="11" key="1">
    <citation type="submission" date="2021-03" db="EMBL/GenBank/DDBJ databases">
        <authorList>
            <person name="Kanchanasin P."/>
            <person name="Saeng-In P."/>
            <person name="Phongsopitanun W."/>
            <person name="Yuki M."/>
            <person name="Kudo T."/>
            <person name="Ohkuma M."/>
            <person name="Tanasupawat S."/>
        </authorList>
    </citation>
    <scope>NUCLEOTIDE SEQUENCE</scope>
    <source>
        <strain evidence="11">GKU 128</strain>
    </source>
</reference>
<dbReference type="AlphaFoldDB" id="A0A939PBK6"/>
<dbReference type="InterPro" id="IPR019933">
    <property type="entry name" value="DivIVA_domain"/>
</dbReference>
<evidence type="ECO:0000256" key="6">
    <source>
        <dbReference type="ARBA" id="ARBA00023054"/>
    </source>
</evidence>
<comment type="subcellular location">
    <subcellularLocation>
        <location evidence="1">Cytoplasm</location>
    </subcellularLocation>
</comment>
<keyword evidence="6 9" id="KW-0175">Coiled coil</keyword>
<keyword evidence="4" id="KW-0963">Cytoplasm</keyword>
<dbReference type="RefSeq" id="WP_208257700.1">
    <property type="nucleotide sequence ID" value="NZ_JAGEOJ010000009.1"/>
</dbReference>
<organism evidence="11 12">
    <name type="scientific">Actinomadura barringtoniae</name>
    <dbReference type="NCBI Taxonomy" id="1427535"/>
    <lineage>
        <taxon>Bacteria</taxon>
        <taxon>Bacillati</taxon>
        <taxon>Actinomycetota</taxon>
        <taxon>Actinomycetes</taxon>
        <taxon>Streptosporangiales</taxon>
        <taxon>Thermomonosporaceae</taxon>
        <taxon>Actinomadura</taxon>
    </lineage>
</organism>
<dbReference type="PANTHER" id="PTHR35794">
    <property type="entry name" value="CELL DIVISION PROTEIN DIVIVA"/>
    <property type="match status" value="1"/>
</dbReference>
<evidence type="ECO:0000256" key="7">
    <source>
        <dbReference type="ARBA" id="ARBA00023306"/>
    </source>
</evidence>
<comment type="caution">
    <text evidence="11">The sequence shown here is derived from an EMBL/GenBank/DDBJ whole genome shotgun (WGS) entry which is preliminary data.</text>
</comment>
<protein>
    <recommendedName>
        <fullName evidence="3">Cell wall synthesis protein Wag31</fullName>
    </recommendedName>
    <alternativeName>
        <fullName evidence="8">Antigen 84</fullName>
    </alternativeName>
</protein>
<proteinExistence type="inferred from homology"/>
<evidence type="ECO:0000256" key="3">
    <source>
        <dbReference type="ARBA" id="ARBA00018787"/>
    </source>
</evidence>
<evidence type="ECO:0000256" key="1">
    <source>
        <dbReference type="ARBA" id="ARBA00004496"/>
    </source>
</evidence>
<dbReference type="NCBIfam" id="TIGR03544">
    <property type="entry name" value="DivI1A_domain"/>
    <property type="match status" value="1"/>
</dbReference>
<name>A0A939PBK6_9ACTN</name>
<gene>
    <name evidence="11" type="ORF">J4573_22060</name>
</gene>
<dbReference type="InterPro" id="IPR007793">
    <property type="entry name" value="DivIVA_fam"/>
</dbReference>
<dbReference type="GO" id="GO:0005737">
    <property type="term" value="C:cytoplasm"/>
    <property type="evidence" value="ECO:0007669"/>
    <property type="project" value="UniProtKB-SubCell"/>
</dbReference>
<evidence type="ECO:0000256" key="10">
    <source>
        <dbReference type="SAM" id="MobiDB-lite"/>
    </source>
</evidence>
<dbReference type="EMBL" id="JAGEOJ010000009">
    <property type="protein sequence ID" value="MBO2449802.1"/>
    <property type="molecule type" value="Genomic_DNA"/>
</dbReference>
<accession>A0A939PBK6</accession>
<sequence>MDVLTPSDVHTKVFATVRLREGYDLGDVDNFLGEVEATLAALYRENEELRARPGSAPESAARIVGLAHETAERAVAAARQEAAGILERARERAAAMEEEARRSASVTLDEADARYREATEAVEAVVRHGARLREGLGDRIDHMRTMLADLEQQHRTLPPLTPSPLTPSRITPSPITHSPPVLVPVQQHAPAAQDTLG</sequence>
<evidence type="ECO:0000256" key="4">
    <source>
        <dbReference type="ARBA" id="ARBA00022490"/>
    </source>
</evidence>
<keyword evidence="12" id="KW-1185">Reference proteome</keyword>
<keyword evidence="5" id="KW-0132">Cell division</keyword>
<evidence type="ECO:0000256" key="8">
    <source>
        <dbReference type="ARBA" id="ARBA00031737"/>
    </source>
</evidence>
<evidence type="ECO:0000313" key="12">
    <source>
        <dbReference type="Proteomes" id="UP000669179"/>
    </source>
</evidence>
<dbReference type="PANTHER" id="PTHR35794:SF2">
    <property type="entry name" value="CELL DIVISION PROTEIN DIVIVA"/>
    <property type="match status" value="1"/>
</dbReference>
<dbReference type="GO" id="GO:0051301">
    <property type="term" value="P:cell division"/>
    <property type="evidence" value="ECO:0007669"/>
    <property type="project" value="UniProtKB-KW"/>
</dbReference>
<evidence type="ECO:0000313" key="11">
    <source>
        <dbReference type="EMBL" id="MBO2449802.1"/>
    </source>
</evidence>
<feature type="coiled-coil region" evidence="9">
    <location>
        <begin position="32"/>
        <end position="106"/>
    </location>
</feature>
<feature type="region of interest" description="Disordered" evidence="10">
    <location>
        <begin position="154"/>
        <end position="197"/>
    </location>
</feature>
<dbReference type="Pfam" id="PF05103">
    <property type="entry name" value="DivIVA"/>
    <property type="match status" value="1"/>
</dbReference>
<comment type="similarity">
    <text evidence="2">Belongs to the DivIVA family.</text>
</comment>
<dbReference type="Proteomes" id="UP000669179">
    <property type="component" value="Unassembled WGS sequence"/>
</dbReference>
<keyword evidence="7" id="KW-0131">Cell cycle</keyword>
<dbReference type="Gene3D" id="6.10.250.660">
    <property type="match status" value="1"/>
</dbReference>
<feature type="compositionally biased region" description="Low complexity" evidence="10">
    <location>
        <begin position="166"/>
        <end position="180"/>
    </location>
</feature>
<evidence type="ECO:0000256" key="5">
    <source>
        <dbReference type="ARBA" id="ARBA00022618"/>
    </source>
</evidence>